<evidence type="ECO:0000313" key="2">
    <source>
        <dbReference type="EMBL" id="MDC5698457.1"/>
    </source>
</evidence>
<evidence type="ECO:0000256" key="1">
    <source>
        <dbReference type="SAM" id="MobiDB-lite"/>
    </source>
</evidence>
<dbReference type="RefSeq" id="WP_272463030.1">
    <property type="nucleotide sequence ID" value="NZ_JAPFQL010000068.1"/>
</dbReference>
<comment type="caution">
    <text evidence="2">The sequence shown here is derived from an EMBL/GenBank/DDBJ whole genome shotgun (WGS) entry which is preliminary data.</text>
</comment>
<protein>
    <submittedName>
        <fullName evidence="2">Uncharacterized protein</fullName>
    </submittedName>
</protein>
<feature type="region of interest" description="Disordered" evidence="1">
    <location>
        <begin position="1"/>
        <end position="46"/>
    </location>
</feature>
<gene>
    <name evidence="2" type="ORF">OO014_14450</name>
</gene>
<proteinExistence type="predicted"/>
<keyword evidence="3" id="KW-1185">Reference proteome</keyword>
<name>A0ABT5GJN7_9MICO</name>
<dbReference type="EMBL" id="JAPFQL010000068">
    <property type="protein sequence ID" value="MDC5698457.1"/>
    <property type="molecule type" value="Genomic_DNA"/>
</dbReference>
<organism evidence="2 3">
    <name type="scientific">Intrasporangium calvum</name>
    <dbReference type="NCBI Taxonomy" id="53358"/>
    <lineage>
        <taxon>Bacteria</taxon>
        <taxon>Bacillati</taxon>
        <taxon>Actinomycetota</taxon>
        <taxon>Actinomycetes</taxon>
        <taxon>Micrococcales</taxon>
        <taxon>Intrasporangiaceae</taxon>
        <taxon>Intrasporangium</taxon>
    </lineage>
</organism>
<dbReference type="Proteomes" id="UP001150259">
    <property type="component" value="Unassembled WGS sequence"/>
</dbReference>
<reference evidence="2 3" key="1">
    <citation type="submission" date="2022-11" db="EMBL/GenBank/DDBJ databases">
        <title>Anaerobic phenanthrene biodegradation by a DNRA strain PheN6.</title>
        <authorList>
            <person name="Zhang Z."/>
        </authorList>
    </citation>
    <scope>NUCLEOTIDE SEQUENCE [LARGE SCALE GENOMIC DNA]</scope>
    <source>
        <strain evidence="2 3">PheN6</strain>
    </source>
</reference>
<evidence type="ECO:0000313" key="3">
    <source>
        <dbReference type="Proteomes" id="UP001150259"/>
    </source>
</evidence>
<accession>A0ABT5GJN7</accession>
<sequence>MTRVFTSPAKRPERHAIEVCPNLLPPTRPQVPYGPDQRAACEPPRP</sequence>